<evidence type="ECO:0000256" key="13">
    <source>
        <dbReference type="ARBA" id="ARBA00022840"/>
    </source>
</evidence>
<evidence type="ECO:0000256" key="2">
    <source>
        <dbReference type="ARBA" id="ARBA00004964"/>
    </source>
</evidence>
<dbReference type="InterPro" id="IPR040999">
    <property type="entry name" value="Mak_N_cap"/>
</dbReference>
<comment type="catalytic activity">
    <reaction evidence="17">
        <text>D-maltose + ATP = alpha-maltose 1-phosphate + ADP + H(+)</text>
        <dbReference type="Rhea" id="RHEA:31915"/>
        <dbReference type="ChEBI" id="CHEBI:15378"/>
        <dbReference type="ChEBI" id="CHEBI:17306"/>
        <dbReference type="ChEBI" id="CHEBI:30616"/>
        <dbReference type="ChEBI" id="CHEBI:63576"/>
        <dbReference type="ChEBI" id="CHEBI:456216"/>
        <dbReference type="EC" id="2.7.1.175"/>
    </reaction>
</comment>
<dbReference type="InterPro" id="IPR013780">
    <property type="entry name" value="Glyco_hydro_b"/>
</dbReference>
<evidence type="ECO:0000256" key="4">
    <source>
        <dbReference type="ARBA" id="ARBA00006219"/>
    </source>
</evidence>
<dbReference type="EMBL" id="JANQDL010000102">
    <property type="protein sequence ID" value="MDH6065192.1"/>
    <property type="molecule type" value="Genomic_DNA"/>
</dbReference>
<evidence type="ECO:0000256" key="14">
    <source>
        <dbReference type="ARBA" id="ARBA00023235"/>
    </source>
</evidence>
<dbReference type="SUPFAM" id="SSF56112">
    <property type="entry name" value="Protein kinase-like (PK-like)"/>
    <property type="match status" value="1"/>
</dbReference>
<evidence type="ECO:0000256" key="9">
    <source>
        <dbReference type="ARBA" id="ARBA00022679"/>
    </source>
</evidence>
<comment type="catalytic activity">
    <reaction evidence="1">
        <text>D-maltose = alpha,alpha-trehalose</text>
        <dbReference type="Rhea" id="RHEA:15145"/>
        <dbReference type="ChEBI" id="CHEBI:16551"/>
        <dbReference type="ChEBI" id="CHEBI:17306"/>
        <dbReference type="EC" id="5.4.99.16"/>
    </reaction>
</comment>
<evidence type="ECO:0000256" key="16">
    <source>
        <dbReference type="ARBA" id="ARBA00031378"/>
    </source>
</evidence>
<keyword evidence="8" id="KW-0119">Carbohydrate metabolism</keyword>
<dbReference type="Gene3D" id="3.90.400.10">
    <property type="entry name" value="Oligo-1,6-glucosidase, Domain 2"/>
    <property type="match status" value="1"/>
</dbReference>
<dbReference type="SMART" id="SM00642">
    <property type="entry name" value="Aamy"/>
    <property type="match status" value="1"/>
</dbReference>
<accession>A0AA43H1V2</accession>
<dbReference type="EC" id="5.4.99.16" evidence="6"/>
<evidence type="ECO:0000256" key="6">
    <source>
        <dbReference type="ARBA" id="ARBA00012619"/>
    </source>
</evidence>
<dbReference type="Pfam" id="PF18085">
    <property type="entry name" value="Mak_N_cap"/>
    <property type="match status" value="1"/>
</dbReference>
<dbReference type="Proteomes" id="UP001159370">
    <property type="component" value="Unassembled WGS sequence"/>
</dbReference>
<dbReference type="Gene3D" id="3.20.20.80">
    <property type="entry name" value="Glycosidases"/>
    <property type="match status" value="1"/>
</dbReference>
<evidence type="ECO:0000259" key="18">
    <source>
        <dbReference type="SMART" id="SM00642"/>
    </source>
</evidence>
<dbReference type="GO" id="GO:0016740">
    <property type="term" value="F:transferase activity"/>
    <property type="evidence" value="ECO:0007669"/>
    <property type="project" value="UniProtKB-KW"/>
</dbReference>
<dbReference type="InterPro" id="IPR011009">
    <property type="entry name" value="Kinase-like_dom_sf"/>
</dbReference>
<evidence type="ECO:0000313" key="19">
    <source>
        <dbReference type="EMBL" id="MDH6065192.1"/>
    </source>
</evidence>
<dbReference type="Pfam" id="PF16657">
    <property type="entry name" value="Malt_amylase_C"/>
    <property type="match status" value="1"/>
</dbReference>
<dbReference type="EC" id="2.7.1.175" evidence="5"/>
<evidence type="ECO:0000256" key="8">
    <source>
        <dbReference type="ARBA" id="ARBA00022600"/>
    </source>
</evidence>
<dbReference type="AlphaFoldDB" id="A0AA43H1V2"/>
<keyword evidence="11" id="KW-0547">Nucleotide-binding</keyword>
<comment type="similarity">
    <text evidence="3">Belongs to the glycosyl hydrolase 13 family. TreS subfamily.</text>
</comment>
<evidence type="ECO:0000256" key="7">
    <source>
        <dbReference type="ARBA" id="ARBA00013882"/>
    </source>
</evidence>
<keyword evidence="12" id="KW-0106">Calcium</keyword>
<dbReference type="FunFam" id="3.20.20.80:FF:000055">
    <property type="entry name" value="Trehalose synthase"/>
    <property type="match status" value="1"/>
</dbReference>
<dbReference type="GO" id="GO:0047471">
    <property type="term" value="F:maltose alpha-D-glucosyltransferase activity"/>
    <property type="evidence" value="ECO:0007669"/>
    <property type="project" value="UniProtKB-EC"/>
</dbReference>
<evidence type="ECO:0000313" key="20">
    <source>
        <dbReference type="Proteomes" id="UP001159370"/>
    </source>
</evidence>
<evidence type="ECO:0000256" key="1">
    <source>
        <dbReference type="ARBA" id="ARBA00001595"/>
    </source>
</evidence>
<evidence type="ECO:0000256" key="15">
    <source>
        <dbReference type="ARBA" id="ARBA00031251"/>
    </source>
</evidence>
<keyword evidence="8" id="KW-0321">Glycogen metabolism</keyword>
<feature type="domain" description="Glycosyl hydrolase family 13 catalytic" evidence="18">
    <location>
        <begin position="20"/>
        <end position="414"/>
    </location>
</feature>
<evidence type="ECO:0000256" key="10">
    <source>
        <dbReference type="ARBA" id="ARBA00022723"/>
    </source>
</evidence>
<sequence>MPNVILKNDPLWFKNAIIYEVPIRAFADSNGDGIGDLGGLIEKLDYLQDLGITAIWLLPFFPSPLKDDGYDIADYISVNPIYGSLEDFKKLLAAAHRRGIRVIIELIINHTSDQHPWFQRARRAPKGSQERDFYVWSDTPEKYQEARIIFQDFETSNWAWDPIAKAYYWHRFYSHQPDLNYDNPLVREAVFEVLDFWLFMGVDGLRMDAVPYLYEREGTNCENLPETHALLKKLRGHIDAKHPDKMLLAEANQWPEDAAQYYGDGDECHMNFHFPLMPRLFIALQMEDNFPIVDILQQTPHIPDNCQWALFLRNHDELTLEMVTDEDRDFMYRVYAQDPVMRLNLGIRRRLAPLLGNDRRQIELLNSLLLSLPGTPVLYYGDEIGMGDNVYLGDRNGVRTPMQWSSDRNAGFSRTSPHRLYLPVIIESEYHYEAVNVEAQRANFNSLWYWMKRLIATRNRFDALGKGNFQLLHPNNRKVFAFSRTYEEEHILVVANLSHYVQTAELDLSYFNGLVPVEIFGYTEFPAIGESPYFLSLGPYGFYWFILKRKYSLTQPPKPQAELTTLIVHEHWQNVISQRDTKEILESTLWDYLYTCEWFGGKTQTLQSVQILESVAIPYNQHLAEMIWLQVDYIEKNRETYLLFLGYAEGSQAMHLLTEMPQAVISRLQVQKESPPVNNSEVGILFDALVDKNFLASLLDAIADNRLYKGITGELFTTTTDVFSQLYSQDSDHETSVLKEEEQGNTYIVYGENLCLKMFRKFDEGMHPDLEIRRFLGEKKRAQHFVPVAGALEYRRPNRLRNNQVLPMTVGILQQLILDTRSGWDYTLDTLRHYFDIVTTQQVTITEVPIPSGSLLDLQRTDIPDLATQTINSYLPNAEMLGKSTAELHIALATDTDHPDFAPEPFSSFYQRSIYQDARNLTGRVFRLLRERTQHLPSHTQGLAAQVLNNQQEILARFQLIVNQKIIALRTRYHGDYHLGQVLYTGKDFIITHFEGKAARSLSERRRKRSPLRDLAGMLVSFYYAVNQGLRYEMETGMVRSERFPLMEQWAHFWYIWVSTAFCNSYLATASKNAFLPKTQAELQLLLFAYILEKAVEALDHELKYRPDYAEIPMKLILQLLFPSD</sequence>
<keyword evidence="9" id="KW-0808">Transferase</keyword>
<evidence type="ECO:0000256" key="11">
    <source>
        <dbReference type="ARBA" id="ARBA00022741"/>
    </source>
</evidence>
<dbReference type="GO" id="GO:0005524">
    <property type="term" value="F:ATP binding"/>
    <property type="evidence" value="ECO:0007669"/>
    <property type="project" value="UniProtKB-KW"/>
</dbReference>
<dbReference type="InterPro" id="IPR045857">
    <property type="entry name" value="O16G_dom_2"/>
</dbReference>
<dbReference type="Pfam" id="PF00128">
    <property type="entry name" value="Alpha-amylase"/>
    <property type="match status" value="2"/>
</dbReference>
<evidence type="ECO:0000256" key="5">
    <source>
        <dbReference type="ARBA" id="ARBA00011962"/>
    </source>
</evidence>
<dbReference type="SUPFAM" id="SSF51445">
    <property type="entry name" value="(Trans)glycosidases"/>
    <property type="match status" value="1"/>
</dbReference>
<dbReference type="InterPro" id="IPR017853">
    <property type="entry name" value="GH"/>
</dbReference>
<dbReference type="InterPro" id="IPR006047">
    <property type="entry name" value="GH13_cat_dom"/>
</dbReference>
<name>A0AA43H1V2_9CYAN</name>
<dbReference type="Gene3D" id="3.90.1200.10">
    <property type="match status" value="1"/>
</dbReference>
<dbReference type="PANTHER" id="PTHR10357">
    <property type="entry name" value="ALPHA-AMYLASE FAMILY MEMBER"/>
    <property type="match status" value="1"/>
</dbReference>
<evidence type="ECO:0000256" key="12">
    <source>
        <dbReference type="ARBA" id="ARBA00022837"/>
    </source>
</evidence>
<dbReference type="InterPro" id="IPR032091">
    <property type="entry name" value="Malt_amylase-like_C"/>
</dbReference>
<dbReference type="GO" id="GO:0005977">
    <property type="term" value="P:glycogen metabolic process"/>
    <property type="evidence" value="ECO:0007669"/>
    <property type="project" value="UniProtKB-KW"/>
</dbReference>
<dbReference type="SUPFAM" id="SSF51011">
    <property type="entry name" value="Glycosyl hydrolase domain"/>
    <property type="match status" value="1"/>
</dbReference>
<keyword evidence="10" id="KW-0479">Metal-binding</keyword>
<reference evidence="19 20" key="1">
    <citation type="journal article" date="2023" name="J. Phycol.">
        <title>Chrysosporum ovalisporum is synonymous with the true-branching cyanobacterium Umezakia natans (Nostocales/Aphanizomenonaceae).</title>
        <authorList>
            <person name="McGregor G.B."/>
            <person name="Sendall B.C."/>
            <person name="Niiyama Y."/>
            <person name="Tuji A."/>
            <person name="Willis A."/>
        </authorList>
    </citation>
    <scope>NUCLEOTIDE SEQUENCE [LARGE SCALE GENOMIC DNA]</scope>
    <source>
        <strain evidence="19 20">FSS-62</strain>
    </source>
</reference>
<keyword evidence="13" id="KW-0067">ATP-binding</keyword>
<dbReference type="Gene3D" id="2.60.40.1180">
    <property type="entry name" value="Golgi alpha-mannosidase II"/>
    <property type="match status" value="1"/>
</dbReference>
<keyword evidence="14 19" id="KW-0413">Isomerase</keyword>
<gene>
    <name evidence="19" type="primary">treS</name>
    <name evidence="19" type="ORF">NWP23_15805</name>
</gene>
<protein>
    <recommendedName>
        <fullName evidence="7">Maltokinase</fullName>
        <ecNumber evidence="5">2.7.1.175</ecNumber>
        <ecNumber evidence="6">5.4.99.16</ecNumber>
    </recommendedName>
    <alternativeName>
        <fullName evidence="16">Maltose alpha-D-glucosyltransferase</fullName>
    </alternativeName>
    <alternativeName>
        <fullName evidence="15">Maltose-1-phosphate synthase</fullName>
    </alternativeName>
</protein>
<dbReference type="RefSeq" id="WP_280688350.1">
    <property type="nucleotide sequence ID" value="NZ_JANQDL010000102.1"/>
</dbReference>
<proteinExistence type="inferred from homology"/>
<organism evidence="19 20">
    <name type="scientific">Umezakia ovalisporum FSS-62</name>
    <dbReference type="NCBI Taxonomy" id="2971776"/>
    <lineage>
        <taxon>Bacteria</taxon>
        <taxon>Bacillati</taxon>
        <taxon>Cyanobacteriota</taxon>
        <taxon>Cyanophyceae</taxon>
        <taxon>Nostocales</taxon>
        <taxon>Nodulariaceae</taxon>
        <taxon>Umezakia</taxon>
    </lineage>
</organism>
<dbReference type="InterPro" id="IPR012810">
    <property type="entry name" value="TreS/a-amylase_N"/>
</dbReference>
<dbReference type="CDD" id="cd11334">
    <property type="entry name" value="AmyAc_TreS"/>
    <property type="match status" value="1"/>
</dbReference>
<comment type="caution">
    <text evidence="19">The sequence shown here is derived from an EMBL/GenBank/DDBJ whole genome shotgun (WGS) entry which is preliminary data.</text>
</comment>
<evidence type="ECO:0000256" key="17">
    <source>
        <dbReference type="ARBA" id="ARBA00049067"/>
    </source>
</evidence>
<comment type="similarity">
    <text evidence="4">Belongs to the aminoglycoside phosphotransferase family.</text>
</comment>
<comment type="pathway">
    <text evidence="2">Glycan biosynthesis; glycogen biosynthesis.</text>
</comment>
<dbReference type="NCBIfam" id="TIGR02456">
    <property type="entry name" value="treS_nterm"/>
    <property type="match status" value="1"/>
</dbReference>
<dbReference type="GO" id="GO:0046872">
    <property type="term" value="F:metal ion binding"/>
    <property type="evidence" value="ECO:0007669"/>
    <property type="project" value="UniProtKB-KW"/>
</dbReference>
<evidence type="ECO:0000256" key="3">
    <source>
        <dbReference type="ARBA" id="ARBA00005496"/>
    </source>
</evidence>
<dbReference type="PANTHER" id="PTHR10357:SF219">
    <property type="entry name" value="MALTOSE ALPHA-D-GLUCOSYLTRANSFERASE"/>
    <property type="match status" value="1"/>
</dbReference>